<protein>
    <submittedName>
        <fullName evidence="3">Uncharacterized protein</fullName>
    </submittedName>
</protein>
<feature type="compositionally biased region" description="Pro residues" evidence="1">
    <location>
        <begin position="69"/>
        <end position="79"/>
    </location>
</feature>
<accession>A0ABP0UUC5</accession>
<sequence length="79" mass="8659">MPTWQSMIGADAKPSSGQQLALVMFGDVTEIPKFMFFFICITLTAYGLYQRRCRPHDIPLQPSSSPNSSSPPPPTEPSG</sequence>
<name>A0ABP0UUC5_9BRYO</name>
<organism evidence="3 4">
    <name type="scientific">Sphagnum troendelagicum</name>
    <dbReference type="NCBI Taxonomy" id="128251"/>
    <lineage>
        <taxon>Eukaryota</taxon>
        <taxon>Viridiplantae</taxon>
        <taxon>Streptophyta</taxon>
        <taxon>Embryophyta</taxon>
        <taxon>Bryophyta</taxon>
        <taxon>Sphagnophytina</taxon>
        <taxon>Sphagnopsida</taxon>
        <taxon>Sphagnales</taxon>
        <taxon>Sphagnaceae</taxon>
        <taxon>Sphagnum</taxon>
    </lineage>
</organism>
<keyword evidence="2" id="KW-0472">Membrane</keyword>
<keyword evidence="4" id="KW-1185">Reference proteome</keyword>
<proteinExistence type="predicted"/>
<feature type="transmembrane region" description="Helical" evidence="2">
    <location>
        <begin position="31"/>
        <end position="49"/>
    </location>
</feature>
<keyword evidence="2" id="KW-1133">Transmembrane helix</keyword>
<feature type="region of interest" description="Disordered" evidence="1">
    <location>
        <begin position="57"/>
        <end position="79"/>
    </location>
</feature>
<reference evidence="3" key="1">
    <citation type="submission" date="2024-02" db="EMBL/GenBank/DDBJ databases">
        <authorList>
            <consortium name="ELIXIR-Norway"/>
            <consortium name="Elixir Norway"/>
        </authorList>
    </citation>
    <scope>NUCLEOTIDE SEQUENCE</scope>
</reference>
<evidence type="ECO:0000256" key="2">
    <source>
        <dbReference type="SAM" id="Phobius"/>
    </source>
</evidence>
<evidence type="ECO:0000313" key="3">
    <source>
        <dbReference type="EMBL" id="CAK9229758.1"/>
    </source>
</evidence>
<dbReference type="EMBL" id="OZ019898">
    <property type="protein sequence ID" value="CAK9229758.1"/>
    <property type="molecule type" value="Genomic_DNA"/>
</dbReference>
<evidence type="ECO:0000313" key="4">
    <source>
        <dbReference type="Proteomes" id="UP001497512"/>
    </source>
</evidence>
<keyword evidence="2" id="KW-0812">Transmembrane</keyword>
<dbReference type="Proteomes" id="UP001497512">
    <property type="component" value="Chromosome 6"/>
</dbReference>
<evidence type="ECO:0000256" key="1">
    <source>
        <dbReference type="SAM" id="MobiDB-lite"/>
    </source>
</evidence>
<gene>
    <name evidence="3" type="ORF">CSSPTR1EN2_LOCUS19893</name>
</gene>